<proteinExistence type="predicted"/>
<evidence type="ECO:0000256" key="5">
    <source>
        <dbReference type="PROSITE-ProRule" id="PRU00723"/>
    </source>
</evidence>
<keyword evidence="3 5" id="KW-0863">Zinc-finger</keyword>
<protein>
    <submittedName>
        <fullName evidence="8">C3H1-type domain-containing protein</fullName>
    </submittedName>
</protein>
<feature type="compositionally biased region" description="Polar residues" evidence="6">
    <location>
        <begin position="82"/>
        <end position="95"/>
    </location>
</feature>
<keyword evidence="1 5" id="KW-0479">Metal-binding</keyword>
<reference evidence="9" key="1">
    <citation type="submission" date="2013-10" db="EMBL/GenBank/DDBJ databases">
        <title>Genome sequencing of Onchocerca volvulus.</title>
        <authorList>
            <person name="Cotton J."/>
            <person name="Tsai J."/>
            <person name="Stanley E."/>
            <person name="Tracey A."/>
            <person name="Holroyd N."/>
            <person name="Lustigman S."/>
            <person name="Berriman M."/>
        </authorList>
    </citation>
    <scope>NUCLEOTIDE SEQUENCE</scope>
</reference>
<dbReference type="InterPro" id="IPR045877">
    <property type="entry name" value="ZFP36-like"/>
</dbReference>
<evidence type="ECO:0000256" key="1">
    <source>
        <dbReference type="ARBA" id="ARBA00022723"/>
    </source>
</evidence>
<feature type="zinc finger region" description="C3H1-type" evidence="5">
    <location>
        <begin position="138"/>
        <end position="166"/>
    </location>
</feature>
<dbReference type="PANTHER" id="PTHR12547">
    <property type="entry name" value="CCCH ZINC FINGER/TIS11-RELATED"/>
    <property type="match status" value="1"/>
</dbReference>
<evidence type="ECO:0000259" key="7">
    <source>
        <dbReference type="PROSITE" id="PS50103"/>
    </source>
</evidence>
<dbReference type="GO" id="GO:0005829">
    <property type="term" value="C:cytosol"/>
    <property type="evidence" value="ECO:0007669"/>
    <property type="project" value="TreeGrafter"/>
</dbReference>
<name>A0A8R1TLX4_ONCVO</name>
<evidence type="ECO:0000313" key="9">
    <source>
        <dbReference type="Proteomes" id="UP000024404"/>
    </source>
</evidence>
<dbReference type="Pfam" id="PF00642">
    <property type="entry name" value="zf-CCCH"/>
    <property type="match status" value="1"/>
</dbReference>
<dbReference type="GO" id="GO:0043186">
    <property type="term" value="C:P granule"/>
    <property type="evidence" value="ECO:0007669"/>
    <property type="project" value="UniProtKB-ARBA"/>
</dbReference>
<keyword evidence="4 5" id="KW-0862">Zinc</keyword>
<organism evidence="8 9">
    <name type="scientific">Onchocerca volvulus</name>
    <dbReference type="NCBI Taxonomy" id="6282"/>
    <lineage>
        <taxon>Eukaryota</taxon>
        <taxon>Metazoa</taxon>
        <taxon>Ecdysozoa</taxon>
        <taxon>Nematoda</taxon>
        <taxon>Chromadorea</taxon>
        <taxon>Rhabditida</taxon>
        <taxon>Spirurina</taxon>
        <taxon>Spiruromorpha</taxon>
        <taxon>Filarioidea</taxon>
        <taxon>Onchocercidae</taxon>
        <taxon>Onchocerca</taxon>
    </lineage>
</organism>
<dbReference type="EMBL" id="CMVM020000390">
    <property type="status" value="NOT_ANNOTATED_CDS"/>
    <property type="molecule type" value="Genomic_DNA"/>
</dbReference>
<evidence type="ECO:0000256" key="2">
    <source>
        <dbReference type="ARBA" id="ARBA00022737"/>
    </source>
</evidence>
<feature type="region of interest" description="Disordered" evidence="6">
    <location>
        <begin position="82"/>
        <end position="135"/>
    </location>
</feature>
<evidence type="ECO:0000256" key="6">
    <source>
        <dbReference type="SAM" id="MobiDB-lite"/>
    </source>
</evidence>
<dbReference type="GO" id="GO:0003730">
    <property type="term" value="F:mRNA 3'-UTR binding"/>
    <property type="evidence" value="ECO:0007669"/>
    <property type="project" value="TreeGrafter"/>
</dbReference>
<evidence type="ECO:0000256" key="3">
    <source>
        <dbReference type="ARBA" id="ARBA00022771"/>
    </source>
</evidence>
<dbReference type="Proteomes" id="UP000024404">
    <property type="component" value="Unassembled WGS sequence"/>
</dbReference>
<dbReference type="AlphaFoldDB" id="A0A8R1TLX4"/>
<dbReference type="InterPro" id="IPR036855">
    <property type="entry name" value="Znf_CCCH_sf"/>
</dbReference>
<feature type="domain" description="C3H1-type" evidence="7">
    <location>
        <begin position="138"/>
        <end position="166"/>
    </location>
</feature>
<sequence>MTSRTNPQNAVVPLNTGQLATSSVCNQKQPSIVNAVPVQLRQLLQRFYDLEEGADLYVLPNDPNKLFVLYRGQLRTVDLSARETSQQGNIHSQVGSDDLKVSPKSSLEDAKRDGQVAPPATSAVTPVRTSSTTGPHPKYKTQLCNKFALYGSCPYGSHCQFIHMHPCKMQNDLGYVNFATNFDSVGKHALDYRNYAMCGRPRFCGQKPCAVEVPGPGYCNSLPQYRPIIDSNRLNFNATAMNDLGNLFSTMNIDEDRTRFSQSCFPRINM</sequence>
<dbReference type="Gene3D" id="6.10.250.3220">
    <property type="match status" value="1"/>
</dbReference>
<accession>A0A8R1TLX4</accession>
<reference evidence="8" key="2">
    <citation type="submission" date="2022-06" db="UniProtKB">
        <authorList>
            <consortium name="EnsemblMetazoa"/>
        </authorList>
    </citation>
    <scope>IDENTIFICATION</scope>
</reference>
<dbReference type="InterPro" id="IPR000571">
    <property type="entry name" value="Znf_CCCH"/>
</dbReference>
<dbReference type="GO" id="GO:0008270">
    <property type="term" value="F:zinc ion binding"/>
    <property type="evidence" value="ECO:0007669"/>
    <property type="project" value="UniProtKB-KW"/>
</dbReference>
<keyword evidence="9" id="KW-1185">Reference proteome</keyword>
<dbReference type="PANTHER" id="PTHR12547:SF144">
    <property type="entry name" value="C3H1-TYPE DOMAIN-CONTAINING PROTEIN"/>
    <property type="match status" value="1"/>
</dbReference>
<dbReference type="SUPFAM" id="SSF90229">
    <property type="entry name" value="CCCH zinc finger"/>
    <property type="match status" value="1"/>
</dbReference>
<dbReference type="SMART" id="SM00356">
    <property type="entry name" value="ZnF_C3H1"/>
    <property type="match status" value="1"/>
</dbReference>
<feature type="compositionally biased region" description="Basic and acidic residues" evidence="6">
    <location>
        <begin position="97"/>
        <end position="114"/>
    </location>
</feature>
<feature type="compositionally biased region" description="Polar residues" evidence="6">
    <location>
        <begin position="122"/>
        <end position="134"/>
    </location>
</feature>
<dbReference type="EnsemblMetazoa" id="OVOC12016.1">
    <property type="protein sequence ID" value="OVOC12016.1"/>
    <property type="gene ID" value="WBGene00248825"/>
</dbReference>
<evidence type="ECO:0000313" key="8">
    <source>
        <dbReference type="EnsemblMetazoa" id="OVOC12016.1"/>
    </source>
</evidence>
<evidence type="ECO:0000256" key="4">
    <source>
        <dbReference type="ARBA" id="ARBA00022833"/>
    </source>
</evidence>
<keyword evidence="2" id="KW-0677">Repeat</keyword>
<dbReference type="PROSITE" id="PS50103">
    <property type="entry name" value="ZF_C3H1"/>
    <property type="match status" value="1"/>
</dbReference>